<sequence>MLSPQLMETLITRVADEVPRRLSPAEVSSNPSPAALSTLQEVPVSFPVGQNTEEVASTVVQQSLANASTALTGSYFFLDDLWLNSSKLNLFTDASGAHGFGAIFGSHWCYGKWPANWEYQNIAILEFYPIVLSLYLWGEAMSNQCILFFTDNESLVQVINRQTCKDKHFDGLWSEACFNMFTSQYSFQSQTHSGNS</sequence>
<keyword evidence="2" id="KW-1185">Reference proteome</keyword>
<name>A0ABN8NTC4_9CNID</name>
<comment type="caution">
    <text evidence="1">The sequence shown here is derived from an EMBL/GenBank/DDBJ whole genome shotgun (WGS) entry which is preliminary data.</text>
</comment>
<evidence type="ECO:0008006" key="3">
    <source>
        <dbReference type="Google" id="ProtNLM"/>
    </source>
</evidence>
<dbReference type="EMBL" id="CALNXK010000029">
    <property type="protein sequence ID" value="CAH3116352.1"/>
    <property type="molecule type" value="Genomic_DNA"/>
</dbReference>
<protein>
    <recommendedName>
        <fullName evidence="3">RNase H type-1 domain-containing protein</fullName>
    </recommendedName>
</protein>
<gene>
    <name evidence="1" type="ORF">PLOB_00024350</name>
</gene>
<dbReference type="CDD" id="cd09275">
    <property type="entry name" value="RNase_HI_RT_DIRS1"/>
    <property type="match status" value="1"/>
</dbReference>
<accession>A0ABN8NTC4</accession>
<evidence type="ECO:0000313" key="1">
    <source>
        <dbReference type="EMBL" id="CAH3116352.1"/>
    </source>
</evidence>
<evidence type="ECO:0000313" key="2">
    <source>
        <dbReference type="Proteomes" id="UP001159405"/>
    </source>
</evidence>
<dbReference type="Proteomes" id="UP001159405">
    <property type="component" value="Unassembled WGS sequence"/>
</dbReference>
<organism evidence="1 2">
    <name type="scientific">Porites lobata</name>
    <dbReference type="NCBI Taxonomy" id="104759"/>
    <lineage>
        <taxon>Eukaryota</taxon>
        <taxon>Metazoa</taxon>
        <taxon>Cnidaria</taxon>
        <taxon>Anthozoa</taxon>
        <taxon>Hexacorallia</taxon>
        <taxon>Scleractinia</taxon>
        <taxon>Fungiina</taxon>
        <taxon>Poritidae</taxon>
        <taxon>Porites</taxon>
    </lineage>
</organism>
<proteinExistence type="predicted"/>
<reference evidence="1 2" key="1">
    <citation type="submission" date="2022-05" db="EMBL/GenBank/DDBJ databases">
        <authorList>
            <consortium name="Genoscope - CEA"/>
            <person name="William W."/>
        </authorList>
    </citation>
    <scope>NUCLEOTIDE SEQUENCE [LARGE SCALE GENOMIC DNA]</scope>
</reference>